<sequence length="547" mass="62583">MEFKERLIKSTLAFLIIASQLLLGVPFYLYANNADEFSSGFLNILQKLLFYGLPLSLVLALLLSLLWFPLFKRLCAVVYGVGICIYLQSSFLVWKVGQLDGKEINWSFFGFEAALDYLVWGVVLLACLVFSAQVFRRGGLIFLVILTVQVLNTAIVVPSFSGSWYTARDLKGVDEFYRFSPDKNIIFIVLDTFESPAFSHIIKKDESYKERFKDFIYYRNTLSPFPTTLPSIPAILTGIPYDNNRPIKEYMKEVLGKSSLPGLLRSNGFQSDITTLSHYCNYLDSDSCISMEMATSNDYGKVEDREAAKLIDVVLLRAVPGQLKKWIYNEQNWRVQQNFAKRKGPRPHVVTIEFVEALQRYAKVKAGKPTFKFFHLMIPHLPIRLDAECNFSTEYHQVTIRDFTMQSRCALHLADMILQTLRQLKVYDQSAIFIFGDHGFTLKYFKTPPNKPNIAKALPLLLVKGFGSQKDFTISEVPAVLTDLPATVHDMLGLNVDISGARPLSSLVDGEMRERRFFSYKWKNDNWAEAYLPELKEFMVRGDAWDV</sequence>
<evidence type="ECO:0000313" key="3">
    <source>
        <dbReference type="EMBL" id="NMC64401.1"/>
    </source>
</evidence>
<feature type="transmembrane region" description="Helical" evidence="1">
    <location>
        <begin position="51"/>
        <end position="70"/>
    </location>
</feature>
<keyword evidence="3" id="KW-0808">Transferase</keyword>
<evidence type="ECO:0000256" key="1">
    <source>
        <dbReference type="SAM" id="Phobius"/>
    </source>
</evidence>
<dbReference type="InterPro" id="IPR000917">
    <property type="entry name" value="Sulfatase_N"/>
</dbReference>
<dbReference type="Proteomes" id="UP000524246">
    <property type="component" value="Unassembled WGS sequence"/>
</dbReference>
<keyword evidence="3" id="KW-0378">Hydrolase</keyword>
<dbReference type="Pfam" id="PF00884">
    <property type="entry name" value="Sulfatase"/>
    <property type="match status" value="1"/>
</dbReference>
<dbReference type="Gene3D" id="3.40.720.10">
    <property type="entry name" value="Alkaline Phosphatase, subunit A"/>
    <property type="match status" value="1"/>
</dbReference>
<dbReference type="GO" id="GO:0016787">
    <property type="term" value="F:hydrolase activity"/>
    <property type="evidence" value="ECO:0007669"/>
    <property type="project" value="UniProtKB-KW"/>
</dbReference>
<evidence type="ECO:0000313" key="4">
    <source>
        <dbReference type="Proteomes" id="UP000524246"/>
    </source>
</evidence>
<dbReference type="EMBL" id="JAAZON010000665">
    <property type="protein sequence ID" value="NMC64401.1"/>
    <property type="molecule type" value="Genomic_DNA"/>
</dbReference>
<feature type="transmembrane region" description="Helical" evidence="1">
    <location>
        <begin position="77"/>
        <end position="97"/>
    </location>
</feature>
<proteinExistence type="predicted"/>
<dbReference type="GO" id="GO:0016740">
    <property type="term" value="F:transferase activity"/>
    <property type="evidence" value="ECO:0007669"/>
    <property type="project" value="UniProtKB-KW"/>
</dbReference>
<reference evidence="3 4" key="1">
    <citation type="journal article" date="2020" name="Biotechnol. Biofuels">
        <title>New insights from the biogas microbiome by comprehensive genome-resolved metagenomics of nearly 1600 species originating from multiple anaerobic digesters.</title>
        <authorList>
            <person name="Campanaro S."/>
            <person name="Treu L."/>
            <person name="Rodriguez-R L.M."/>
            <person name="Kovalovszki A."/>
            <person name="Ziels R.M."/>
            <person name="Maus I."/>
            <person name="Zhu X."/>
            <person name="Kougias P.G."/>
            <person name="Basile A."/>
            <person name="Luo G."/>
            <person name="Schluter A."/>
            <person name="Konstantinidis K.T."/>
            <person name="Angelidaki I."/>
        </authorList>
    </citation>
    <scope>NUCLEOTIDE SEQUENCE [LARGE SCALE GENOMIC DNA]</scope>
    <source>
        <strain evidence="3">AS27yjCOA_65</strain>
    </source>
</reference>
<keyword evidence="1" id="KW-0812">Transmembrane</keyword>
<gene>
    <name evidence="3" type="ORF">GYA55_14650</name>
</gene>
<organism evidence="3 4">
    <name type="scientific">SAR324 cluster bacterium</name>
    <dbReference type="NCBI Taxonomy" id="2024889"/>
    <lineage>
        <taxon>Bacteria</taxon>
        <taxon>Deltaproteobacteria</taxon>
        <taxon>SAR324 cluster</taxon>
    </lineage>
</organism>
<protein>
    <submittedName>
        <fullName evidence="3">Sulfatase-like hydrolase/transferase</fullName>
    </submittedName>
</protein>
<dbReference type="InterPro" id="IPR017850">
    <property type="entry name" value="Alkaline_phosphatase_core_sf"/>
</dbReference>
<feature type="domain" description="Sulfatase N-terminal" evidence="2">
    <location>
        <begin position="183"/>
        <end position="493"/>
    </location>
</feature>
<dbReference type="AlphaFoldDB" id="A0A7X9FU61"/>
<name>A0A7X9FU61_9DELT</name>
<feature type="transmembrane region" description="Helical" evidence="1">
    <location>
        <begin position="117"/>
        <end position="135"/>
    </location>
</feature>
<feature type="transmembrane region" description="Helical" evidence="1">
    <location>
        <begin position="142"/>
        <end position="165"/>
    </location>
</feature>
<keyword evidence="1" id="KW-1133">Transmembrane helix</keyword>
<feature type="non-terminal residue" evidence="3">
    <location>
        <position position="547"/>
    </location>
</feature>
<feature type="transmembrane region" description="Helical" evidence="1">
    <location>
        <begin position="12"/>
        <end position="31"/>
    </location>
</feature>
<accession>A0A7X9FU61</accession>
<comment type="caution">
    <text evidence="3">The sequence shown here is derived from an EMBL/GenBank/DDBJ whole genome shotgun (WGS) entry which is preliminary data.</text>
</comment>
<evidence type="ECO:0000259" key="2">
    <source>
        <dbReference type="Pfam" id="PF00884"/>
    </source>
</evidence>
<dbReference type="SUPFAM" id="SSF53649">
    <property type="entry name" value="Alkaline phosphatase-like"/>
    <property type="match status" value="1"/>
</dbReference>
<keyword evidence="1" id="KW-0472">Membrane</keyword>